<sequence length="137" mass="15851">MAAFDPTQQTGQQPFPLSNDVGTDIVESEENAGSQEGDILDIKNMKKNADGNYYCPWEDCEHKESRRTELRKHLKKHVKPNTCHICGKDTAERRDLQRHILSHHTPSKDKKKYTCSICNQTFTRDDNLKKHQTNMHS</sequence>
<feature type="domain" description="C2H2-type" evidence="9">
    <location>
        <begin position="81"/>
        <end position="109"/>
    </location>
</feature>
<comment type="subcellular location">
    <subcellularLocation>
        <location evidence="1">Nucleus</location>
    </subcellularLocation>
</comment>
<dbReference type="RefSeq" id="XP_040718589.1">
    <property type="nucleotide sequence ID" value="XM_040865191.1"/>
</dbReference>
<evidence type="ECO:0000256" key="2">
    <source>
        <dbReference type="ARBA" id="ARBA00022723"/>
    </source>
</evidence>
<dbReference type="GO" id="GO:0008270">
    <property type="term" value="F:zinc ion binding"/>
    <property type="evidence" value="ECO:0007669"/>
    <property type="project" value="UniProtKB-KW"/>
</dbReference>
<keyword evidence="11" id="KW-1185">Reference proteome</keyword>
<dbReference type="SUPFAM" id="SSF57667">
    <property type="entry name" value="beta-beta-alpha zinc fingers"/>
    <property type="match status" value="1"/>
</dbReference>
<dbReference type="PROSITE" id="PS00028">
    <property type="entry name" value="ZINC_FINGER_C2H2_1"/>
    <property type="match status" value="1"/>
</dbReference>
<keyword evidence="3" id="KW-0677">Repeat</keyword>
<dbReference type="AlphaFoldDB" id="A0A1Y2E9T1"/>
<dbReference type="Gene3D" id="3.30.160.60">
    <property type="entry name" value="Classic Zinc Finger"/>
    <property type="match status" value="2"/>
</dbReference>
<feature type="domain" description="C2H2-type" evidence="9">
    <location>
        <begin position="113"/>
        <end position="137"/>
    </location>
</feature>
<feature type="region of interest" description="Disordered" evidence="8">
    <location>
        <begin position="1"/>
        <end position="38"/>
    </location>
</feature>
<dbReference type="PANTHER" id="PTHR24394">
    <property type="entry name" value="ZINC FINGER PROTEIN"/>
    <property type="match status" value="1"/>
</dbReference>
<dbReference type="Pfam" id="PF00096">
    <property type="entry name" value="zf-C2H2"/>
    <property type="match status" value="1"/>
</dbReference>
<dbReference type="OrthoDB" id="654211at2759"/>
<organism evidence="10 11">
    <name type="scientific">Pseudomassariella vexata</name>
    <dbReference type="NCBI Taxonomy" id="1141098"/>
    <lineage>
        <taxon>Eukaryota</taxon>
        <taxon>Fungi</taxon>
        <taxon>Dikarya</taxon>
        <taxon>Ascomycota</taxon>
        <taxon>Pezizomycotina</taxon>
        <taxon>Sordariomycetes</taxon>
        <taxon>Xylariomycetidae</taxon>
        <taxon>Amphisphaeriales</taxon>
        <taxon>Pseudomassariaceae</taxon>
        <taxon>Pseudomassariella</taxon>
    </lineage>
</organism>
<evidence type="ECO:0000313" key="11">
    <source>
        <dbReference type="Proteomes" id="UP000193689"/>
    </source>
</evidence>
<dbReference type="InParanoid" id="A0A1Y2E9T1"/>
<evidence type="ECO:0000256" key="3">
    <source>
        <dbReference type="ARBA" id="ARBA00022737"/>
    </source>
</evidence>
<feature type="domain" description="C2H2-type" evidence="9">
    <location>
        <begin position="53"/>
        <end position="82"/>
    </location>
</feature>
<evidence type="ECO:0000256" key="8">
    <source>
        <dbReference type="SAM" id="MobiDB-lite"/>
    </source>
</evidence>
<evidence type="ECO:0000259" key="9">
    <source>
        <dbReference type="PROSITE" id="PS50157"/>
    </source>
</evidence>
<dbReference type="SMART" id="SM00355">
    <property type="entry name" value="ZnF_C2H2"/>
    <property type="match status" value="3"/>
</dbReference>
<dbReference type="GO" id="GO:0005634">
    <property type="term" value="C:nucleus"/>
    <property type="evidence" value="ECO:0007669"/>
    <property type="project" value="UniProtKB-SubCell"/>
</dbReference>
<proteinExistence type="predicted"/>
<dbReference type="GO" id="GO:0000981">
    <property type="term" value="F:DNA-binding transcription factor activity, RNA polymerase II-specific"/>
    <property type="evidence" value="ECO:0007669"/>
    <property type="project" value="TreeGrafter"/>
</dbReference>
<accession>A0A1Y2E9T1</accession>
<keyword evidence="2" id="KW-0479">Metal-binding</keyword>
<dbReference type="EMBL" id="MCFJ01000003">
    <property type="protein sequence ID" value="ORY68302.1"/>
    <property type="molecule type" value="Genomic_DNA"/>
</dbReference>
<gene>
    <name evidence="10" type="ORF">BCR38DRAFT_521390</name>
</gene>
<dbReference type="Pfam" id="PF13894">
    <property type="entry name" value="zf-C2H2_4"/>
    <property type="match status" value="1"/>
</dbReference>
<name>A0A1Y2E9T1_9PEZI</name>
<evidence type="ECO:0000256" key="6">
    <source>
        <dbReference type="ARBA" id="ARBA00023242"/>
    </source>
</evidence>
<dbReference type="InterPro" id="IPR013087">
    <property type="entry name" value="Znf_C2H2_type"/>
</dbReference>
<dbReference type="GeneID" id="63781403"/>
<keyword evidence="6" id="KW-0539">Nucleus</keyword>
<keyword evidence="4 7" id="KW-0863">Zinc-finger</keyword>
<evidence type="ECO:0000313" key="10">
    <source>
        <dbReference type="EMBL" id="ORY68302.1"/>
    </source>
</evidence>
<dbReference type="PANTHER" id="PTHR24394:SF44">
    <property type="entry name" value="ZINC FINGER PROTEIN 271-LIKE"/>
    <property type="match status" value="1"/>
</dbReference>
<dbReference type="Proteomes" id="UP000193689">
    <property type="component" value="Unassembled WGS sequence"/>
</dbReference>
<dbReference type="PROSITE" id="PS50157">
    <property type="entry name" value="ZINC_FINGER_C2H2_2"/>
    <property type="match status" value="3"/>
</dbReference>
<evidence type="ECO:0000256" key="1">
    <source>
        <dbReference type="ARBA" id="ARBA00004123"/>
    </source>
</evidence>
<evidence type="ECO:0000256" key="4">
    <source>
        <dbReference type="ARBA" id="ARBA00022771"/>
    </source>
</evidence>
<reference evidence="10 11" key="1">
    <citation type="submission" date="2016-07" db="EMBL/GenBank/DDBJ databases">
        <title>Pervasive Adenine N6-methylation of Active Genes in Fungi.</title>
        <authorList>
            <consortium name="DOE Joint Genome Institute"/>
            <person name="Mondo S.J."/>
            <person name="Dannebaum R.O."/>
            <person name="Kuo R.C."/>
            <person name="Labutti K."/>
            <person name="Haridas S."/>
            <person name="Kuo A."/>
            <person name="Salamov A."/>
            <person name="Ahrendt S.R."/>
            <person name="Lipzen A."/>
            <person name="Sullivan W."/>
            <person name="Andreopoulos W.B."/>
            <person name="Clum A."/>
            <person name="Lindquist E."/>
            <person name="Daum C."/>
            <person name="Ramamoorthy G.K."/>
            <person name="Gryganskyi A."/>
            <person name="Culley D."/>
            <person name="Magnuson J.K."/>
            <person name="James T.Y."/>
            <person name="O'Malley M.A."/>
            <person name="Stajich J.E."/>
            <person name="Spatafora J.W."/>
            <person name="Visel A."/>
            <person name="Grigoriev I.V."/>
        </authorList>
    </citation>
    <scope>NUCLEOTIDE SEQUENCE [LARGE SCALE GENOMIC DNA]</scope>
    <source>
        <strain evidence="10 11">CBS 129021</strain>
    </source>
</reference>
<evidence type="ECO:0000256" key="5">
    <source>
        <dbReference type="ARBA" id="ARBA00022833"/>
    </source>
</evidence>
<evidence type="ECO:0000256" key="7">
    <source>
        <dbReference type="PROSITE-ProRule" id="PRU00042"/>
    </source>
</evidence>
<keyword evidence="5" id="KW-0862">Zinc</keyword>
<dbReference type="InterPro" id="IPR036236">
    <property type="entry name" value="Znf_C2H2_sf"/>
</dbReference>
<protein>
    <recommendedName>
        <fullName evidence="9">C2H2-type domain-containing protein</fullName>
    </recommendedName>
</protein>
<feature type="compositionally biased region" description="Polar residues" evidence="8">
    <location>
        <begin position="1"/>
        <end position="16"/>
    </location>
</feature>
<dbReference type="STRING" id="1141098.A0A1Y2E9T1"/>
<comment type="caution">
    <text evidence="10">The sequence shown here is derived from an EMBL/GenBank/DDBJ whole genome shotgun (WGS) entry which is preliminary data.</text>
</comment>